<dbReference type="PANTHER" id="PTHR35585">
    <property type="entry name" value="HHE DOMAIN PROTEIN (AFU_ORTHOLOGUE AFUA_4G00730)"/>
    <property type="match status" value="1"/>
</dbReference>
<evidence type="ECO:0000256" key="1">
    <source>
        <dbReference type="SAM" id="MobiDB-lite"/>
    </source>
</evidence>
<feature type="region of interest" description="Disordered" evidence="1">
    <location>
        <begin position="161"/>
        <end position="181"/>
    </location>
</feature>
<protein>
    <submittedName>
        <fullName evidence="3">Hemerythrin HHE cation binding domain-containing protein</fullName>
    </submittedName>
</protein>
<dbReference type="Pfam" id="PF01814">
    <property type="entry name" value="Hemerythrin"/>
    <property type="match status" value="1"/>
</dbReference>
<feature type="compositionally biased region" description="Basic and acidic residues" evidence="1">
    <location>
        <begin position="161"/>
        <end position="173"/>
    </location>
</feature>
<dbReference type="Gene3D" id="1.20.120.520">
    <property type="entry name" value="nmb1532 protein domain like"/>
    <property type="match status" value="1"/>
</dbReference>
<dbReference type="AlphaFoldDB" id="A0A1H9B1Z5"/>
<organism evidence="3 4">
    <name type="scientific">Nitrosomonas ureae</name>
    <dbReference type="NCBI Taxonomy" id="44577"/>
    <lineage>
        <taxon>Bacteria</taxon>
        <taxon>Pseudomonadati</taxon>
        <taxon>Pseudomonadota</taxon>
        <taxon>Betaproteobacteria</taxon>
        <taxon>Nitrosomonadales</taxon>
        <taxon>Nitrosomonadaceae</taxon>
        <taxon>Nitrosomonas</taxon>
    </lineage>
</organism>
<sequence length="181" mass="20792">MIIPSFNWNKIMSQHKNTNSSKSEADDIIKLLKADHAKVKDLFDEFEELKDKSNSTSKKEKIVKQICEELTLHALAEESIVYPTARETIDDDDLMDEADVEHAGAKELISQLQSMSAEDSHYDAKVTVLREYIEHHVKEEEKNMFPKLTKSEIDRSEMAKEVIHFKEDHKDSGNKASSKKT</sequence>
<evidence type="ECO:0000313" key="4">
    <source>
        <dbReference type="Proteomes" id="UP000181998"/>
    </source>
</evidence>
<reference evidence="3 4" key="1">
    <citation type="submission" date="2016-10" db="EMBL/GenBank/DDBJ databases">
        <authorList>
            <person name="de Groot N.N."/>
        </authorList>
    </citation>
    <scope>NUCLEOTIDE SEQUENCE [LARGE SCALE GENOMIC DNA]</scope>
    <source>
        <strain evidence="3 4">Nm9</strain>
    </source>
</reference>
<dbReference type="CDD" id="cd12108">
    <property type="entry name" value="Hr-like"/>
    <property type="match status" value="1"/>
</dbReference>
<dbReference type="PANTHER" id="PTHR35585:SF1">
    <property type="entry name" value="HHE DOMAIN PROTEIN (AFU_ORTHOLOGUE AFUA_4G00730)"/>
    <property type="match status" value="1"/>
</dbReference>
<name>A0A1H9B1Z5_9PROT</name>
<evidence type="ECO:0000259" key="2">
    <source>
        <dbReference type="Pfam" id="PF01814"/>
    </source>
</evidence>
<dbReference type="Proteomes" id="UP000181998">
    <property type="component" value="Unassembled WGS sequence"/>
</dbReference>
<feature type="domain" description="Hemerythrin-like" evidence="2">
    <location>
        <begin position="28"/>
        <end position="148"/>
    </location>
</feature>
<gene>
    <name evidence="3" type="ORF">SAMN05421510_10062</name>
</gene>
<dbReference type="EMBL" id="FOFX01000006">
    <property type="protein sequence ID" value="SEP83052.1"/>
    <property type="molecule type" value="Genomic_DNA"/>
</dbReference>
<evidence type="ECO:0000313" key="3">
    <source>
        <dbReference type="EMBL" id="SEP83052.1"/>
    </source>
</evidence>
<accession>A0A1H9B1Z5</accession>
<dbReference type="InterPro" id="IPR012312">
    <property type="entry name" value="Hemerythrin-like"/>
</dbReference>
<proteinExistence type="predicted"/>
<dbReference type="STRING" id="44577.ATY38_10890"/>